<evidence type="ECO:0000313" key="7">
    <source>
        <dbReference type="EMBL" id="RUL89219.1"/>
    </source>
</evidence>
<dbReference type="RefSeq" id="WP_126723954.1">
    <property type="nucleotide sequence ID" value="NZ_RYZH01000004.1"/>
</dbReference>
<feature type="transmembrane region" description="Helical" evidence="6">
    <location>
        <begin position="114"/>
        <end position="134"/>
    </location>
</feature>
<dbReference type="EMBL" id="RYZH01000004">
    <property type="protein sequence ID" value="RUL89219.1"/>
    <property type="molecule type" value="Genomic_DNA"/>
</dbReference>
<evidence type="ECO:0000256" key="1">
    <source>
        <dbReference type="ARBA" id="ARBA00004141"/>
    </source>
</evidence>
<keyword evidence="4 6" id="KW-0472">Membrane</keyword>
<dbReference type="AlphaFoldDB" id="A0A432MPN2"/>
<accession>A0A432MPN2</accession>
<evidence type="ECO:0000256" key="5">
    <source>
        <dbReference type="SAM" id="MobiDB-lite"/>
    </source>
</evidence>
<evidence type="ECO:0000256" key="3">
    <source>
        <dbReference type="ARBA" id="ARBA00022989"/>
    </source>
</evidence>
<gene>
    <name evidence="7" type="ORF">TsocGM_03640</name>
</gene>
<evidence type="ECO:0000256" key="4">
    <source>
        <dbReference type="ARBA" id="ARBA00023136"/>
    </source>
</evidence>
<dbReference type="OrthoDB" id="276698at2"/>
<dbReference type="Proteomes" id="UP000280296">
    <property type="component" value="Unassembled WGS sequence"/>
</dbReference>
<keyword evidence="8" id="KW-1185">Reference proteome</keyword>
<protein>
    <submittedName>
        <fullName evidence="7">CvpA family protein</fullName>
    </submittedName>
</protein>
<keyword evidence="3 6" id="KW-1133">Transmembrane helix</keyword>
<feature type="transmembrane region" description="Helical" evidence="6">
    <location>
        <begin position="66"/>
        <end position="89"/>
    </location>
</feature>
<comment type="caution">
    <text evidence="7">The sequence shown here is derived from an EMBL/GenBank/DDBJ whole genome shotgun (WGS) entry which is preliminary data.</text>
</comment>
<evidence type="ECO:0000256" key="6">
    <source>
        <dbReference type="SAM" id="Phobius"/>
    </source>
</evidence>
<reference evidence="7 8" key="2">
    <citation type="submission" date="2019-01" db="EMBL/GenBank/DDBJ databases">
        <title>Tautonia sociabilis, a novel thermotolerant planctomycete of Isosphaeraceae family, isolated from a 4000 m deep subterranean habitat.</title>
        <authorList>
            <person name="Kovaleva O.L."/>
            <person name="Elcheninov A.G."/>
            <person name="Van Heerden E."/>
            <person name="Toshchakov S.V."/>
            <person name="Novikov A."/>
            <person name="Bonch-Osmolovskaya E.A."/>
            <person name="Kublanov I.V."/>
        </authorList>
    </citation>
    <scope>NUCLEOTIDE SEQUENCE [LARGE SCALE GENOMIC DNA]</scope>
    <source>
        <strain evidence="7 8">GM2012</strain>
    </source>
</reference>
<comment type="subcellular location">
    <subcellularLocation>
        <location evidence="1">Membrane</location>
        <topology evidence="1">Multi-pass membrane protein</topology>
    </subcellularLocation>
</comment>
<dbReference type="GO" id="GO:0016020">
    <property type="term" value="C:membrane"/>
    <property type="evidence" value="ECO:0007669"/>
    <property type="project" value="UniProtKB-SubCell"/>
</dbReference>
<dbReference type="Pfam" id="PF02674">
    <property type="entry name" value="Colicin_V"/>
    <property type="match status" value="1"/>
</dbReference>
<name>A0A432MPN2_9BACT</name>
<evidence type="ECO:0000256" key="2">
    <source>
        <dbReference type="ARBA" id="ARBA00022692"/>
    </source>
</evidence>
<proteinExistence type="predicted"/>
<sequence length="250" mass="26817">MGMDLILGAIVLVSALRGWFRGFSAQAIRLVGLVGGIYLAGPLRDLARPIAADRLTSMSPDLLDRLLWWIAAVVAFVVLTGTATSLLNASRRRASRDRAAGGFNAPSHRGDQSAGFFLGAAKGAIVVAFLVAGIQRYSPRYLEAGGWVGQQVQTSRLLALSERYQPARRLWELPPVQAIVSHVRTMGLGSGTDPENAADAPPSVAAEDAIPPAPARRPSALAVEPNLDDALEDVRRDLERLDALRRLDPR</sequence>
<evidence type="ECO:0000313" key="8">
    <source>
        <dbReference type="Proteomes" id="UP000280296"/>
    </source>
</evidence>
<dbReference type="GO" id="GO:0009403">
    <property type="term" value="P:toxin biosynthetic process"/>
    <property type="evidence" value="ECO:0007669"/>
    <property type="project" value="InterPro"/>
</dbReference>
<feature type="compositionally biased region" description="Low complexity" evidence="5">
    <location>
        <begin position="205"/>
        <end position="222"/>
    </location>
</feature>
<keyword evidence="2 6" id="KW-0812">Transmembrane</keyword>
<reference evidence="7 8" key="1">
    <citation type="submission" date="2018-12" db="EMBL/GenBank/DDBJ databases">
        <authorList>
            <person name="Toschakov S.V."/>
        </authorList>
    </citation>
    <scope>NUCLEOTIDE SEQUENCE [LARGE SCALE GENOMIC DNA]</scope>
    <source>
        <strain evidence="7 8">GM2012</strain>
    </source>
</reference>
<feature type="region of interest" description="Disordered" evidence="5">
    <location>
        <begin position="190"/>
        <end position="224"/>
    </location>
</feature>
<organism evidence="7 8">
    <name type="scientific">Tautonia sociabilis</name>
    <dbReference type="NCBI Taxonomy" id="2080755"/>
    <lineage>
        <taxon>Bacteria</taxon>
        <taxon>Pseudomonadati</taxon>
        <taxon>Planctomycetota</taxon>
        <taxon>Planctomycetia</taxon>
        <taxon>Isosphaerales</taxon>
        <taxon>Isosphaeraceae</taxon>
        <taxon>Tautonia</taxon>
    </lineage>
</organism>
<dbReference type="InterPro" id="IPR003825">
    <property type="entry name" value="Colicin-V_CvpA"/>
</dbReference>